<proteinExistence type="predicted"/>
<organism evidence="1 2">
    <name type="scientific">Cotesia glomerata</name>
    <name type="common">Lepidopteran parasitic wasp</name>
    <name type="synonym">Apanteles glomeratus</name>
    <dbReference type="NCBI Taxonomy" id="32391"/>
    <lineage>
        <taxon>Eukaryota</taxon>
        <taxon>Metazoa</taxon>
        <taxon>Ecdysozoa</taxon>
        <taxon>Arthropoda</taxon>
        <taxon>Hexapoda</taxon>
        <taxon>Insecta</taxon>
        <taxon>Pterygota</taxon>
        <taxon>Neoptera</taxon>
        <taxon>Endopterygota</taxon>
        <taxon>Hymenoptera</taxon>
        <taxon>Apocrita</taxon>
        <taxon>Ichneumonoidea</taxon>
        <taxon>Braconidae</taxon>
        <taxon>Microgastrinae</taxon>
        <taxon>Cotesia</taxon>
    </lineage>
</organism>
<name>A0AAV7HV53_COTGL</name>
<sequence>MVSWWHAAASSQPHCSHAQASAVKAYLPPTPLARHPSAHCQYNLSYLRPVATPALSRLCPSFDATSTLSTRRLRRRRRDIQDITHEISLEKLPSVTHVRPGRDTRGVCSQKYVALGFGVENSRSSRTSADWPVGVLCASSEAVLELSGRR</sequence>
<dbReference type="AlphaFoldDB" id="A0AAV7HV53"/>
<evidence type="ECO:0000313" key="1">
    <source>
        <dbReference type="EMBL" id="KAH0535675.1"/>
    </source>
</evidence>
<reference evidence="1 2" key="1">
    <citation type="journal article" date="2021" name="J. Hered.">
        <title>A chromosome-level genome assembly of the parasitoid wasp, Cotesia glomerata (Hymenoptera: Braconidae).</title>
        <authorList>
            <person name="Pinto B.J."/>
            <person name="Weis J.J."/>
            <person name="Gamble T."/>
            <person name="Ode P.J."/>
            <person name="Paul R."/>
            <person name="Zaspel J.M."/>
        </authorList>
    </citation>
    <scope>NUCLEOTIDE SEQUENCE [LARGE SCALE GENOMIC DNA]</scope>
    <source>
        <strain evidence="1">CgM1</strain>
    </source>
</reference>
<protein>
    <submittedName>
        <fullName evidence="1">Uncharacterized protein</fullName>
    </submittedName>
</protein>
<keyword evidence="2" id="KW-1185">Reference proteome</keyword>
<accession>A0AAV7HV53</accession>
<gene>
    <name evidence="1" type="ORF">KQX54_018096</name>
</gene>
<evidence type="ECO:0000313" key="2">
    <source>
        <dbReference type="Proteomes" id="UP000826195"/>
    </source>
</evidence>
<comment type="caution">
    <text evidence="1">The sequence shown here is derived from an EMBL/GenBank/DDBJ whole genome shotgun (WGS) entry which is preliminary data.</text>
</comment>
<dbReference type="EMBL" id="JAHXZJ010002982">
    <property type="protein sequence ID" value="KAH0535675.1"/>
    <property type="molecule type" value="Genomic_DNA"/>
</dbReference>
<dbReference type="Proteomes" id="UP000826195">
    <property type="component" value="Unassembled WGS sequence"/>
</dbReference>